<sequence>MFVKRNLAVGLTAAAIALTPMTLIAPAATAASHMDSIVSLTQAELKDAGFPRTPNTVAWGKGTAAVHPHKATTAEPIKITGTAPKSVKPGTVLTMERFLPSNRKGDGTFQVLEITDTVRDDRTFTIVANLGRVGLWGYRIGFETDSATPEFVGFQFQARTTAE</sequence>
<dbReference type="EMBL" id="CAFBLS010000207">
    <property type="protein sequence ID" value="CAB4883181.1"/>
    <property type="molecule type" value="Genomic_DNA"/>
</dbReference>
<accession>A0A6J7ELW5</accession>
<reference evidence="1" key="1">
    <citation type="submission" date="2020-05" db="EMBL/GenBank/DDBJ databases">
        <authorList>
            <person name="Chiriac C."/>
            <person name="Salcher M."/>
            <person name="Ghai R."/>
            <person name="Kavagutti S V."/>
        </authorList>
    </citation>
    <scope>NUCLEOTIDE SEQUENCE</scope>
</reference>
<organism evidence="1">
    <name type="scientific">freshwater metagenome</name>
    <dbReference type="NCBI Taxonomy" id="449393"/>
    <lineage>
        <taxon>unclassified sequences</taxon>
        <taxon>metagenomes</taxon>
        <taxon>ecological metagenomes</taxon>
    </lineage>
</organism>
<dbReference type="AlphaFoldDB" id="A0A6J7ELW5"/>
<gene>
    <name evidence="1" type="ORF">UFOPK3402_01498</name>
</gene>
<evidence type="ECO:0000313" key="1">
    <source>
        <dbReference type="EMBL" id="CAB4883181.1"/>
    </source>
</evidence>
<name>A0A6J7ELW5_9ZZZZ</name>
<proteinExistence type="predicted"/>
<protein>
    <submittedName>
        <fullName evidence="1">Unannotated protein</fullName>
    </submittedName>
</protein>